<keyword evidence="8 12" id="KW-0472">Membrane</keyword>
<dbReference type="GO" id="GO:0012505">
    <property type="term" value="C:endomembrane system"/>
    <property type="evidence" value="ECO:0007669"/>
    <property type="project" value="UniProtKB-SubCell"/>
</dbReference>
<gene>
    <name evidence="12 15" type="primary">atpF</name>
    <name evidence="15" type="ORF">COU11_03095</name>
</gene>
<dbReference type="Pfam" id="PF00430">
    <property type="entry name" value="ATP-synt_B"/>
    <property type="match status" value="1"/>
</dbReference>
<dbReference type="AlphaFoldDB" id="A0A2H0UMS2"/>
<comment type="caution">
    <text evidence="15">The sequence shown here is derived from an EMBL/GenBank/DDBJ whole genome shotgun (WGS) entry which is preliminary data.</text>
</comment>
<comment type="subunit">
    <text evidence="12">F-type ATPases have 2 components, F(1) - the catalytic core - and F(0) - the membrane proton channel. F(1) has five subunits: alpha(3), beta(3), gamma(1), delta(1), epsilon(1). F(0) has three main subunits: a(1), b(2) and c(10-14). The alpha and beta chains form an alternating ring which encloses part of the gamma chain. F(1) is attached to F(0) by a central stalk formed by the gamma and epsilon chains, while a peripheral stalk is formed by the delta and b chains.</text>
</comment>
<feature type="transmembrane region" description="Helical" evidence="12">
    <location>
        <begin position="12"/>
        <end position="29"/>
    </location>
</feature>
<keyword evidence="14" id="KW-0175">Coiled coil</keyword>
<evidence type="ECO:0000256" key="11">
    <source>
        <dbReference type="ARBA" id="ARBA00037847"/>
    </source>
</evidence>
<organism evidence="15 16">
    <name type="scientific">Candidatus Harrisonbacteria bacterium CG10_big_fil_rev_8_21_14_0_10_49_15</name>
    <dbReference type="NCBI Taxonomy" id="1974587"/>
    <lineage>
        <taxon>Bacteria</taxon>
        <taxon>Candidatus Harrisoniibacteriota</taxon>
    </lineage>
</organism>
<comment type="subcellular location">
    <subcellularLocation>
        <location evidence="12">Cell membrane</location>
        <topology evidence="12">Single-pass membrane protein</topology>
    </subcellularLocation>
    <subcellularLocation>
        <location evidence="11">Endomembrane system</location>
        <topology evidence="11">Single-pass membrane protein</topology>
    </subcellularLocation>
</comment>
<keyword evidence="7 12" id="KW-0406">Ion transport</keyword>
<evidence type="ECO:0000256" key="12">
    <source>
        <dbReference type="HAMAP-Rule" id="MF_01398"/>
    </source>
</evidence>
<evidence type="ECO:0000256" key="13">
    <source>
        <dbReference type="RuleBase" id="RU003848"/>
    </source>
</evidence>
<evidence type="ECO:0000256" key="10">
    <source>
        <dbReference type="ARBA" id="ARBA00025198"/>
    </source>
</evidence>
<evidence type="ECO:0000256" key="8">
    <source>
        <dbReference type="ARBA" id="ARBA00023136"/>
    </source>
</evidence>
<keyword evidence="5 12" id="KW-0375">Hydrogen ion transport</keyword>
<keyword evidence="4 12" id="KW-0812">Transmembrane</keyword>
<protein>
    <recommendedName>
        <fullName evidence="12">ATP synthase subunit b</fullName>
    </recommendedName>
    <alternativeName>
        <fullName evidence="12">ATP synthase F(0) sector subunit b</fullName>
    </alternativeName>
    <alternativeName>
        <fullName evidence="12">ATPase subunit I</fullName>
    </alternativeName>
    <alternativeName>
        <fullName evidence="12">F-type ATPase subunit b</fullName>
        <shortName evidence="12">F-ATPase subunit b</shortName>
    </alternativeName>
</protein>
<keyword evidence="3 12" id="KW-0138">CF(0)</keyword>
<name>A0A2H0UMS2_9BACT</name>
<evidence type="ECO:0000256" key="9">
    <source>
        <dbReference type="ARBA" id="ARBA00023310"/>
    </source>
</evidence>
<evidence type="ECO:0000256" key="7">
    <source>
        <dbReference type="ARBA" id="ARBA00023065"/>
    </source>
</evidence>
<keyword evidence="12" id="KW-1003">Cell membrane</keyword>
<dbReference type="GO" id="GO:0046933">
    <property type="term" value="F:proton-transporting ATP synthase activity, rotational mechanism"/>
    <property type="evidence" value="ECO:0007669"/>
    <property type="project" value="UniProtKB-UniRule"/>
</dbReference>
<dbReference type="Gene3D" id="1.20.5.620">
    <property type="entry name" value="F1F0 ATP synthase subunit B, membrane domain"/>
    <property type="match status" value="1"/>
</dbReference>
<dbReference type="CDD" id="cd06503">
    <property type="entry name" value="ATP-synt_Fo_b"/>
    <property type="match status" value="1"/>
</dbReference>
<accession>A0A2H0UMS2</accession>
<evidence type="ECO:0000256" key="5">
    <source>
        <dbReference type="ARBA" id="ARBA00022781"/>
    </source>
</evidence>
<dbReference type="InterPro" id="IPR050059">
    <property type="entry name" value="ATP_synthase_B_chain"/>
</dbReference>
<evidence type="ECO:0000256" key="14">
    <source>
        <dbReference type="SAM" id="Coils"/>
    </source>
</evidence>
<dbReference type="GO" id="GO:0046961">
    <property type="term" value="F:proton-transporting ATPase activity, rotational mechanism"/>
    <property type="evidence" value="ECO:0007669"/>
    <property type="project" value="TreeGrafter"/>
</dbReference>
<feature type="coiled-coil region" evidence="14">
    <location>
        <begin position="38"/>
        <end position="70"/>
    </location>
</feature>
<dbReference type="Proteomes" id="UP000229526">
    <property type="component" value="Unassembled WGS sequence"/>
</dbReference>
<evidence type="ECO:0000256" key="6">
    <source>
        <dbReference type="ARBA" id="ARBA00022989"/>
    </source>
</evidence>
<dbReference type="NCBIfam" id="TIGR01144">
    <property type="entry name" value="ATP_synt_b"/>
    <property type="match status" value="1"/>
</dbReference>
<evidence type="ECO:0000256" key="2">
    <source>
        <dbReference type="ARBA" id="ARBA00022448"/>
    </source>
</evidence>
<evidence type="ECO:0000256" key="4">
    <source>
        <dbReference type="ARBA" id="ARBA00022692"/>
    </source>
</evidence>
<dbReference type="GO" id="GO:0005886">
    <property type="term" value="C:plasma membrane"/>
    <property type="evidence" value="ECO:0007669"/>
    <property type="project" value="UniProtKB-SubCell"/>
</dbReference>
<evidence type="ECO:0000313" key="15">
    <source>
        <dbReference type="EMBL" id="PIR86976.1"/>
    </source>
</evidence>
<comment type="similarity">
    <text evidence="1 12 13">Belongs to the ATPase B chain family.</text>
</comment>
<proteinExistence type="inferred from homology"/>
<comment type="function">
    <text evidence="10 12">F(1)F(0) ATP synthase produces ATP from ADP in the presence of a proton or sodium gradient. F-type ATPases consist of two structural domains, F(1) containing the extramembraneous catalytic core and F(0) containing the membrane proton channel, linked together by a central stalk and a peripheral stalk. During catalysis, ATP synthesis in the catalytic domain of F(1) is coupled via a rotary mechanism of the central stalk subunits to proton translocation.</text>
</comment>
<evidence type="ECO:0000256" key="1">
    <source>
        <dbReference type="ARBA" id="ARBA00005513"/>
    </source>
</evidence>
<reference evidence="16" key="1">
    <citation type="submission" date="2017-09" db="EMBL/GenBank/DDBJ databases">
        <title>Depth-based differentiation of microbial function through sediment-hosted aquifers and enrichment of novel symbionts in the deep terrestrial subsurface.</title>
        <authorList>
            <person name="Probst A.J."/>
            <person name="Ladd B."/>
            <person name="Jarett J.K."/>
            <person name="Geller-Mcgrath D.E."/>
            <person name="Sieber C.M.K."/>
            <person name="Emerson J.B."/>
            <person name="Anantharaman K."/>
            <person name="Thomas B.C."/>
            <person name="Malmstrom R."/>
            <person name="Stieglmeier M."/>
            <person name="Klingl A."/>
            <person name="Woyke T."/>
            <person name="Ryan C.M."/>
            <person name="Banfield J.F."/>
        </authorList>
    </citation>
    <scope>NUCLEOTIDE SEQUENCE [LARGE SCALE GENOMIC DNA]</scope>
</reference>
<keyword evidence="6 12" id="KW-1133">Transmembrane helix</keyword>
<dbReference type="PANTHER" id="PTHR33445:SF2">
    <property type="entry name" value="ATP SYNTHASE SUBUNIT B', CHLOROPLASTIC"/>
    <property type="match status" value="1"/>
</dbReference>
<dbReference type="PANTHER" id="PTHR33445">
    <property type="entry name" value="ATP SYNTHASE SUBUNIT B', CHLOROPLASTIC"/>
    <property type="match status" value="1"/>
</dbReference>
<dbReference type="EMBL" id="PFBD01000022">
    <property type="protein sequence ID" value="PIR86976.1"/>
    <property type="molecule type" value="Genomic_DNA"/>
</dbReference>
<comment type="function">
    <text evidence="12">Component of the F(0) channel, it forms part of the peripheral stalk, linking F(1) to F(0).</text>
</comment>
<dbReference type="HAMAP" id="MF_01398">
    <property type="entry name" value="ATP_synth_b_bprime"/>
    <property type="match status" value="1"/>
</dbReference>
<dbReference type="InterPro" id="IPR005864">
    <property type="entry name" value="ATP_synth_F0_bsu_bac"/>
</dbReference>
<dbReference type="InterPro" id="IPR002146">
    <property type="entry name" value="ATP_synth_b/b'su_bac/chlpt"/>
</dbReference>
<keyword evidence="9 12" id="KW-0066">ATP synthesis</keyword>
<evidence type="ECO:0000313" key="16">
    <source>
        <dbReference type="Proteomes" id="UP000229526"/>
    </source>
</evidence>
<keyword evidence="2 12" id="KW-0813">Transport</keyword>
<evidence type="ECO:0000256" key="3">
    <source>
        <dbReference type="ARBA" id="ARBA00022547"/>
    </source>
</evidence>
<sequence>MEEVLGKIGFDWKLAIVNFVNVFLIFLVLKKWAFGPIARIIEQRKDEVEASLAAAQNAEAQKLAAEAERQTVLGSARTDAQALIERAEGESKGIVDAGRAKALKEHEEILRRAEEQIRSSQKTSMDQVRAHAATLIASGVKKILAEEVDAKVDERIIKRAASAVKEL</sequence>
<dbReference type="GO" id="GO:0045259">
    <property type="term" value="C:proton-transporting ATP synthase complex"/>
    <property type="evidence" value="ECO:0007669"/>
    <property type="project" value="UniProtKB-KW"/>
</dbReference>